<evidence type="ECO:0000259" key="4">
    <source>
        <dbReference type="PROSITE" id="PS50932"/>
    </source>
</evidence>
<keyword evidence="2" id="KW-0238">DNA-binding</keyword>
<accession>A0ABQ2BL35</accession>
<dbReference type="SMART" id="SM00354">
    <property type="entry name" value="HTH_LACI"/>
    <property type="match status" value="1"/>
</dbReference>
<evidence type="ECO:0000256" key="2">
    <source>
        <dbReference type="ARBA" id="ARBA00023125"/>
    </source>
</evidence>
<keyword evidence="6" id="KW-1185">Reference proteome</keyword>
<gene>
    <name evidence="5" type="ORF">GCM10008119_34070</name>
</gene>
<dbReference type="RefSeq" id="WP_188416773.1">
    <property type="nucleotide sequence ID" value="NZ_BMDJ01000012.1"/>
</dbReference>
<dbReference type="InterPro" id="IPR028082">
    <property type="entry name" value="Peripla_BP_I"/>
</dbReference>
<dbReference type="CDD" id="cd06267">
    <property type="entry name" value="PBP1_LacI_sugar_binding-like"/>
    <property type="match status" value="1"/>
</dbReference>
<proteinExistence type="predicted"/>
<dbReference type="SUPFAM" id="SSF53822">
    <property type="entry name" value="Periplasmic binding protein-like I"/>
    <property type="match status" value="1"/>
</dbReference>
<dbReference type="SUPFAM" id="SSF47413">
    <property type="entry name" value="lambda repressor-like DNA-binding domains"/>
    <property type="match status" value="1"/>
</dbReference>
<dbReference type="Gene3D" id="1.10.260.40">
    <property type="entry name" value="lambda repressor-like DNA-binding domains"/>
    <property type="match status" value="1"/>
</dbReference>
<reference evidence="6" key="1">
    <citation type="journal article" date="2019" name="Int. J. Syst. Evol. Microbiol.">
        <title>The Global Catalogue of Microorganisms (GCM) 10K type strain sequencing project: providing services to taxonomists for standard genome sequencing and annotation.</title>
        <authorList>
            <consortium name="The Broad Institute Genomics Platform"/>
            <consortium name="The Broad Institute Genome Sequencing Center for Infectious Disease"/>
            <person name="Wu L."/>
            <person name="Ma J."/>
        </authorList>
    </citation>
    <scope>NUCLEOTIDE SEQUENCE [LARGE SCALE GENOMIC DNA]</scope>
    <source>
        <strain evidence="6">CCM 8939</strain>
    </source>
</reference>
<evidence type="ECO:0000313" key="6">
    <source>
        <dbReference type="Proteomes" id="UP000645390"/>
    </source>
</evidence>
<dbReference type="PANTHER" id="PTHR30146">
    <property type="entry name" value="LACI-RELATED TRANSCRIPTIONAL REPRESSOR"/>
    <property type="match status" value="1"/>
</dbReference>
<evidence type="ECO:0000256" key="3">
    <source>
        <dbReference type="ARBA" id="ARBA00023163"/>
    </source>
</evidence>
<feature type="domain" description="HTH lacI-type" evidence="4">
    <location>
        <begin position="4"/>
        <end position="58"/>
    </location>
</feature>
<dbReference type="InterPro" id="IPR010982">
    <property type="entry name" value="Lambda_DNA-bd_dom_sf"/>
</dbReference>
<dbReference type="EMBL" id="BMDJ01000012">
    <property type="protein sequence ID" value="GGI28725.1"/>
    <property type="molecule type" value="Genomic_DNA"/>
</dbReference>
<dbReference type="Gene3D" id="3.40.50.2300">
    <property type="match status" value="2"/>
</dbReference>
<name>A0ABQ2BL35_9SPHI</name>
<sequence length="341" mass="38290">MDSINIKKLAEALNLSTSTISRAFRDNSDINAATKTLILEKAKELNYQPNHYASNLREQKSKTIAVIVPELANNYFSQAIHGIERVARENGYHILIYVTDDDYSKEVNFINHLHNGRADGIIMSVSGEANDHNYLNKFGANRLPLVFFDRVYEDIETPRIITNDYKSSFLATEHLIEQGCKRISYLVVNKSLSIGKTRMQGYIDALAKHNLPFEEQLIVDCSNSYEENSVIIKNALTQLKPDGFFASVERLAFATYYACYNLNISIPEDLKIISFSSLEIAPLLNPSLTTITQPATEIGTEAAKMLFKILDANGLKNLPSEVVLESKIIMRNSTSNSPEKP</sequence>
<keyword evidence="3" id="KW-0804">Transcription</keyword>
<dbReference type="InterPro" id="IPR046335">
    <property type="entry name" value="LacI/GalR-like_sensor"/>
</dbReference>
<protein>
    <submittedName>
        <fullName evidence="5">LacI family transcriptional regulator</fullName>
    </submittedName>
</protein>
<dbReference type="PANTHER" id="PTHR30146:SF109">
    <property type="entry name" value="HTH-TYPE TRANSCRIPTIONAL REGULATOR GALS"/>
    <property type="match status" value="1"/>
</dbReference>
<comment type="caution">
    <text evidence="5">The sequence shown here is derived from an EMBL/GenBank/DDBJ whole genome shotgun (WGS) entry which is preliminary data.</text>
</comment>
<dbReference type="Pfam" id="PF00356">
    <property type="entry name" value="LacI"/>
    <property type="match status" value="1"/>
</dbReference>
<dbReference type="Proteomes" id="UP000645390">
    <property type="component" value="Unassembled WGS sequence"/>
</dbReference>
<dbReference type="Pfam" id="PF13377">
    <property type="entry name" value="Peripla_BP_3"/>
    <property type="match status" value="1"/>
</dbReference>
<evidence type="ECO:0000256" key="1">
    <source>
        <dbReference type="ARBA" id="ARBA00023015"/>
    </source>
</evidence>
<organism evidence="5 6">
    <name type="scientific">Pedobacter mendelii</name>
    <dbReference type="NCBI Taxonomy" id="1908240"/>
    <lineage>
        <taxon>Bacteria</taxon>
        <taxon>Pseudomonadati</taxon>
        <taxon>Bacteroidota</taxon>
        <taxon>Sphingobacteriia</taxon>
        <taxon>Sphingobacteriales</taxon>
        <taxon>Sphingobacteriaceae</taxon>
        <taxon>Pedobacter</taxon>
    </lineage>
</organism>
<dbReference type="PROSITE" id="PS50932">
    <property type="entry name" value="HTH_LACI_2"/>
    <property type="match status" value="1"/>
</dbReference>
<evidence type="ECO:0000313" key="5">
    <source>
        <dbReference type="EMBL" id="GGI28725.1"/>
    </source>
</evidence>
<dbReference type="CDD" id="cd01392">
    <property type="entry name" value="HTH_LacI"/>
    <property type="match status" value="1"/>
</dbReference>
<dbReference type="InterPro" id="IPR000843">
    <property type="entry name" value="HTH_LacI"/>
</dbReference>
<keyword evidence="1" id="KW-0805">Transcription regulation</keyword>